<gene>
    <name evidence="2" type="ORF">VC83_07621</name>
</gene>
<feature type="compositionally biased region" description="Low complexity" evidence="1">
    <location>
        <begin position="123"/>
        <end position="132"/>
    </location>
</feature>
<dbReference type="GeneID" id="36290666"/>
<proteinExistence type="predicted"/>
<accession>A0A177A3V1</accession>
<sequence length="282" mass="31938">MRRFSQFTAHLGIVKSKMNAKISAKCIHRISVHRAAIYSSADGEIQNRRCGRPFYSSYMRYKNKLYLPTLAKTLTRSYNELPTSTYVLRDFMLSFFGPTNISVRPNEQPLEHSISISDEDALSESITTSSRVSSDDDNVEESAGLDTSIDDDDLLPYFNNQEGLEDEATSNNEIETSRQRSPLQSSGEVTHKSLPEQLLAAEILKHPPPSQRWFQTWIKTQHETFHTIKTRPIEAAHVASHDVSAIKEWFHGFKDVCNQLDVTAANIYNFGEVGFRVGMSTV</sequence>
<dbReference type="OrthoDB" id="4227485at2759"/>
<dbReference type="VEuPathDB" id="FungiDB:GMDG_04881"/>
<reference evidence="2" key="1">
    <citation type="submission" date="2016-03" db="EMBL/GenBank/DDBJ databases">
        <title>Updated assembly of Pseudogymnoascus destructans, the fungus causing white-nose syndrome of bats.</title>
        <authorList>
            <person name="Palmer J.M."/>
            <person name="Drees K.P."/>
            <person name="Foster J.T."/>
            <person name="Lindner D.L."/>
        </authorList>
    </citation>
    <scope>NUCLEOTIDE SEQUENCE [LARGE SCALE GENOMIC DNA]</scope>
    <source>
        <strain evidence="2">20631-21</strain>
    </source>
</reference>
<evidence type="ECO:0000256" key="1">
    <source>
        <dbReference type="SAM" id="MobiDB-lite"/>
    </source>
</evidence>
<dbReference type="AlphaFoldDB" id="A0A177A3V1"/>
<name>A0A177A3V1_9PEZI</name>
<feature type="compositionally biased region" description="Polar residues" evidence="1">
    <location>
        <begin position="169"/>
        <end position="188"/>
    </location>
</feature>
<dbReference type="RefSeq" id="XP_024320914.1">
    <property type="nucleotide sequence ID" value="XM_024471188.1"/>
</dbReference>
<feature type="region of interest" description="Disordered" evidence="1">
    <location>
        <begin position="114"/>
        <end position="189"/>
    </location>
</feature>
<evidence type="ECO:0000313" key="2">
    <source>
        <dbReference type="EMBL" id="OAF55614.1"/>
    </source>
</evidence>
<dbReference type="Proteomes" id="UP000077154">
    <property type="component" value="Unassembled WGS sequence"/>
</dbReference>
<organism evidence="2">
    <name type="scientific">Pseudogymnoascus destructans</name>
    <dbReference type="NCBI Taxonomy" id="655981"/>
    <lineage>
        <taxon>Eukaryota</taxon>
        <taxon>Fungi</taxon>
        <taxon>Dikarya</taxon>
        <taxon>Ascomycota</taxon>
        <taxon>Pezizomycotina</taxon>
        <taxon>Leotiomycetes</taxon>
        <taxon>Thelebolales</taxon>
        <taxon>Thelebolaceae</taxon>
        <taxon>Pseudogymnoascus</taxon>
    </lineage>
</organism>
<protein>
    <submittedName>
        <fullName evidence="2">Uncharacterized protein</fullName>
    </submittedName>
</protein>
<dbReference type="InterPro" id="IPR022198">
    <property type="entry name" value="DUF3723"/>
</dbReference>
<dbReference type="EMBL" id="KV441408">
    <property type="protein sequence ID" value="OAF55614.1"/>
    <property type="molecule type" value="Genomic_DNA"/>
</dbReference>
<dbReference type="Pfam" id="PF12520">
    <property type="entry name" value="DUF3723"/>
    <property type="match status" value="1"/>
</dbReference>